<protein>
    <recommendedName>
        <fullName evidence="3">Tail fiber protein</fullName>
    </recommendedName>
</protein>
<accession>U5MR34</accession>
<evidence type="ECO:0008006" key="3">
    <source>
        <dbReference type="Google" id="ProtNLM"/>
    </source>
</evidence>
<organism evidence="1 2">
    <name type="scientific">Clostridium saccharobutylicum DSM 13864</name>
    <dbReference type="NCBI Taxonomy" id="1345695"/>
    <lineage>
        <taxon>Bacteria</taxon>
        <taxon>Bacillati</taxon>
        <taxon>Bacillota</taxon>
        <taxon>Clostridia</taxon>
        <taxon>Eubacteriales</taxon>
        <taxon>Clostridiaceae</taxon>
        <taxon>Clostridium</taxon>
    </lineage>
</organism>
<dbReference type="EMBL" id="CP006721">
    <property type="protein sequence ID" value="AGX43269.1"/>
    <property type="molecule type" value="Genomic_DNA"/>
</dbReference>
<evidence type="ECO:0000313" key="2">
    <source>
        <dbReference type="Proteomes" id="UP000017118"/>
    </source>
</evidence>
<sequence>MQKSANYGLKLFEGTDNVKRQDFVDNFQTIDTQLKKISDNLGNSAQKDSTMQKGLNAEMVGGKHAGDFTSAYDSFNQDSTDLNSYNSNKTWTARAGSNNPNTPSPISNYSTVLNVGSDNNSNFQIAGAYDGSNKLGYRCRHDTDGAYGTWKRILNEDDYNTLNNLANSAFQSASNGKNSIANAITGKGGSANGGMTFDQLASAITSIPGVKYSSGTTTEYASSGGSIRFILPNQSFTVLAWFATCGVYWRCGSIRDYNLTTGAWFEVADGSSTHGTYGATYRTYGDVYYAGNSGSETKTVTWYAIGY</sequence>
<dbReference type="GeneID" id="55474730"/>
<name>U5MR34_CLOSA</name>
<dbReference type="Proteomes" id="UP000017118">
    <property type="component" value="Chromosome"/>
</dbReference>
<proteinExistence type="predicted"/>
<gene>
    <name evidence="1" type="ORF">CLSA_c22940</name>
</gene>
<reference evidence="1 2" key="1">
    <citation type="journal article" date="2013" name="Genome Announc.">
        <title>Complete Genome Sequence of the Solvent Producer Clostridium saccharobutylicum NCP262 (DSM 13864).</title>
        <authorList>
            <person name="Poehlein A."/>
            <person name="Hartwich K."/>
            <person name="Krabben P."/>
            <person name="Ehrenreich A."/>
            <person name="Liebl W."/>
            <person name="Durre P."/>
            <person name="Gottschalk G."/>
            <person name="Daniel R."/>
        </authorList>
    </citation>
    <scope>NUCLEOTIDE SEQUENCE [LARGE SCALE GENOMIC DNA]</scope>
    <source>
        <strain evidence="1">DSM 13864</strain>
    </source>
</reference>
<dbReference type="HOGENOM" id="CLU_905215_0_0_9"/>
<evidence type="ECO:0000313" key="1">
    <source>
        <dbReference type="EMBL" id="AGX43269.1"/>
    </source>
</evidence>
<dbReference type="KEGG" id="csb:CLSA_c22940"/>
<dbReference type="RefSeq" id="WP_022746420.1">
    <property type="nucleotide sequence ID" value="NC_022571.1"/>
</dbReference>
<keyword evidence="2" id="KW-1185">Reference proteome</keyword>
<dbReference type="AlphaFoldDB" id="U5MR34"/>
<dbReference type="PATRIC" id="fig|1345695.10.peg.2278"/>
<dbReference type="OrthoDB" id="1937933at2"/>